<reference evidence="4 5" key="1">
    <citation type="submission" date="2018-06" db="EMBL/GenBank/DDBJ databases">
        <authorList>
            <consortium name="Pathogen Informatics"/>
            <person name="Doyle S."/>
        </authorList>
    </citation>
    <scope>NUCLEOTIDE SEQUENCE [LARGE SCALE GENOMIC DNA]</scope>
    <source>
        <strain evidence="4 5">NCTC11842</strain>
    </source>
</reference>
<evidence type="ECO:0000313" key="5">
    <source>
        <dbReference type="Proteomes" id="UP000250443"/>
    </source>
</evidence>
<evidence type="ECO:0000313" key="3">
    <source>
        <dbReference type="EMBL" id="MBF8642713.1"/>
    </source>
</evidence>
<evidence type="ECO:0000256" key="1">
    <source>
        <dbReference type="ARBA" id="ARBA00006056"/>
    </source>
</evidence>
<dbReference type="Gene3D" id="1.10.1530.10">
    <property type="match status" value="1"/>
</dbReference>
<dbReference type="Proteomes" id="UP000250443">
    <property type="component" value="Unassembled WGS sequence"/>
</dbReference>
<dbReference type="Proteomes" id="UP000626180">
    <property type="component" value="Unassembled WGS sequence"/>
</dbReference>
<dbReference type="EMBL" id="JADMCD010000011">
    <property type="protein sequence ID" value="MBF8642713.1"/>
    <property type="molecule type" value="Genomic_DNA"/>
</dbReference>
<organism evidence="4 5">
    <name type="scientific">Pseudomonas luteola</name>
    <dbReference type="NCBI Taxonomy" id="47886"/>
    <lineage>
        <taxon>Bacteria</taxon>
        <taxon>Pseudomonadati</taxon>
        <taxon>Pseudomonadota</taxon>
        <taxon>Gammaproteobacteria</taxon>
        <taxon>Pseudomonadales</taxon>
        <taxon>Pseudomonadaceae</taxon>
        <taxon>Pseudomonas</taxon>
    </lineage>
</organism>
<dbReference type="InterPro" id="IPR043144">
    <property type="entry name" value="Mal/L-sulf/L-lact_DH-like_ah"/>
</dbReference>
<gene>
    <name evidence="4" type="primary">ybiC</name>
    <name evidence="3" type="ORF">IRZ65_18725</name>
    <name evidence="4" type="ORF">NCTC11842_05865</name>
</gene>
<dbReference type="InterPro" id="IPR003767">
    <property type="entry name" value="Malate/L-lactate_DH-like"/>
</dbReference>
<dbReference type="Gene3D" id="3.30.1370.60">
    <property type="entry name" value="Hypothetical oxidoreductase yiak, domain 2"/>
    <property type="match status" value="1"/>
</dbReference>
<evidence type="ECO:0000313" key="4">
    <source>
        <dbReference type="EMBL" id="SPZ16825.1"/>
    </source>
</evidence>
<dbReference type="SUPFAM" id="SSF89733">
    <property type="entry name" value="L-sulfolactate dehydrogenase-like"/>
    <property type="match status" value="1"/>
</dbReference>
<dbReference type="EC" id="1.1.1.-" evidence="4"/>
<dbReference type="GO" id="GO:0016491">
    <property type="term" value="F:oxidoreductase activity"/>
    <property type="evidence" value="ECO:0007669"/>
    <property type="project" value="UniProtKB-KW"/>
</dbReference>
<keyword evidence="6" id="KW-1185">Reference proteome</keyword>
<dbReference type="InterPro" id="IPR036111">
    <property type="entry name" value="Mal/L-sulfo/L-lacto_DH-like_sf"/>
</dbReference>
<dbReference type="EMBL" id="UAUF01000016">
    <property type="protein sequence ID" value="SPZ16825.1"/>
    <property type="molecule type" value="Genomic_DNA"/>
</dbReference>
<sequence length="348" mass="37163">MIVVNAIELETLIHQLFEKAGASDVVASTVARVLVEGDLLGHHTHGVKLAQGYLKDIRAGHAKVDAQRLEVVKQSPVCTLYDADYLLGPYVVSQALDATTHAARQYGVGVANIRRSHHIACLAAYLQPVTEQGLVPIVLSSDPAVASVAPYGGLDPVYTPNPLAIGIPNEGEPILIDVSMSTITNGLVNRTRQEGGQLQHEALLDNQGQPSRNPEDFFTNPPGSILPLGGLEFGHKGFALGIMVEALTSGLGGFGRKDGVSQWGAAVYVMTLDPEFFGGLAAFKAEMNHFVERCQNSRPRIQGQSVRMPGHAGLARRRRYLEEGIPLPTDVLDAVRAAAQEGGLSSPF</sequence>
<keyword evidence="2 4" id="KW-0560">Oxidoreductase</keyword>
<dbReference type="AlphaFoldDB" id="A0A2X2DXV9"/>
<dbReference type="InterPro" id="IPR043143">
    <property type="entry name" value="Mal/L-sulf/L-lact_DH-like_NADP"/>
</dbReference>
<name>A0A2X2DXV9_PSELU</name>
<reference evidence="3 6" key="2">
    <citation type="submission" date="2020-10" db="EMBL/GenBank/DDBJ databases">
        <title>Genome sequences of Pseudomonas isolates.</title>
        <authorList>
            <person name="Wessels L."/>
            <person name="Reich F."/>
            <person name="Hammerl J."/>
        </authorList>
    </citation>
    <scope>NUCLEOTIDE SEQUENCE [LARGE SCALE GENOMIC DNA]</scope>
    <source>
        <strain evidence="3 6">20-MO00624-0</strain>
    </source>
</reference>
<dbReference type="Pfam" id="PF02615">
    <property type="entry name" value="Ldh_2"/>
    <property type="match status" value="1"/>
</dbReference>
<dbReference type="PANTHER" id="PTHR11091">
    <property type="entry name" value="OXIDOREDUCTASE-RELATED"/>
    <property type="match status" value="1"/>
</dbReference>
<evidence type="ECO:0000313" key="6">
    <source>
        <dbReference type="Proteomes" id="UP000626180"/>
    </source>
</evidence>
<proteinExistence type="inferred from homology"/>
<dbReference type="PANTHER" id="PTHR11091:SF0">
    <property type="entry name" value="MALATE DEHYDROGENASE"/>
    <property type="match status" value="1"/>
</dbReference>
<evidence type="ECO:0000256" key="2">
    <source>
        <dbReference type="ARBA" id="ARBA00023002"/>
    </source>
</evidence>
<accession>A0A2X2DXV9</accession>
<dbReference type="RefSeq" id="WP_073450474.1">
    <property type="nucleotide sequence ID" value="NZ_CP069263.1"/>
</dbReference>
<protein>
    <submittedName>
        <fullName evidence="3">Ldh family oxidoreductase</fullName>
    </submittedName>
    <submittedName>
        <fullName evidence="4">Malate/L-lactate dehydrogenase</fullName>
        <ecNumber evidence="4">1.1.1.-</ecNumber>
    </submittedName>
</protein>
<comment type="similarity">
    <text evidence="1">Belongs to the LDH2/MDH2 oxidoreductase family.</text>
</comment>